<evidence type="ECO:0000256" key="1">
    <source>
        <dbReference type="SAM" id="Phobius"/>
    </source>
</evidence>
<organism evidence="2 3">
    <name type="scientific">Microvirga alba</name>
    <dbReference type="NCBI Taxonomy" id="2791025"/>
    <lineage>
        <taxon>Bacteria</taxon>
        <taxon>Pseudomonadati</taxon>
        <taxon>Pseudomonadota</taxon>
        <taxon>Alphaproteobacteria</taxon>
        <taxon>Hyphomicrobiales</taxon>
        <taxon>Methylobacteriaceae</taxon>
        <taxon>Microvirga</taxon>
    </lineage>
</organism>
<keyword evidence="1" id="KW-0472">Membrane</keyword>
<keyword evidence="1" id="KW-1133">Transmembrane helix</keyword>
<name>A0A931BN23_9HYPH</name>
<sequence>MTDVKFNIFTLNYLRNQAQFIKQVAQKLGESPSAIAGAMNKQCPSIRRGIAAGIALGSIFIFSSSGSFAAANKKEKSTKAIATKETDATLGSALPFRFDGYTVGSPAEKSDYTGVESGVDNPDERDKAPLKNQYYITCLAKFEGFVPIYKKWNKGPRKKEIRGLGNADNMNVIYFISDRNTQYIYGMILDGRGLTNGVPIIIESKYWDCKLYK</sequence>
<proteinExistence type="predicted"/>
<dbReference type="AlphaFoldDB" id="A0A931BN23"/>
<gene>
    <name evidence="2" type="ORF">I2H38_02885</name>
</gene>
<dbReference type="EMBL" id="JADQDO010000001">
    <property type="protein sequence ID" value="MBF9232320.1"/>
    <property type="molecule type" value="Genomic_DNA"/>
</dbReference>
<keyword evidence="1" id="KW-0812">Transmembrane</keyword>
<evidence type="ECO:0000313" key="3">
    <source>
        <dbReference type="Proteomes" id="UP000599312"/>
    </source>
</evidence>
<feature type="transmembrane region" description="Helical" evidence="1">
    <location>
        <begin position="49"/>
        <end position="71"/>
    </location>
</feature>
<protein>
    <submittedName>
        <fullName evidence="2">Uncharacterized protein</fullName>
    </submittedName>
</protein>
<accession>A0A931BN23</accession>
<reference evidence="2" key="1">
    <citation type="submission" date="2020-11" db="EMBL/GenBank/DDBJ databases">
        <authorList>
            <person name="Kim M.K."/>
        </authorList>
    </citation>
    <scope>NUCLEOTIDE SEQUENCE</scope>
    <source>
        <strain evidence="2">BT350</strain>
    </source>
</reference>
<evidence type="ECO:0000313" key="2">
    <source>
        <dbReference type="EMBL" id="MBF9232320.1"/>
    </source>
</evidence>
<keyword evidence="3" id="KW-1185">Reference proteome</keyword>
<comment type="caution">
    <text evidence="2">The sequence shown here is derived from an EMBL/GenBank/DDBJ whole genome shotgun (WGS) entry which is preliminary data.</text>
</comment>
<dbReference type="RefSeq" id="WP_196270280.1">
    <property type="nucleotide sequence ID" value="NZ_JADQDO010000001.1"/>
</dbReference>
<dbReference type="Proteomes" id="UP000599312">
    <property type="component" value="Unassembled WGS sequence"/>
</dbReference>